<sequence length="82" mass="9973">MKKSIKLESLIALIFLGIFVYRRFISPSFKQVQPKHFDENEDPNDYLPFPSKYDPHVDYDELAWKVYYESHKREEFAEEIKK</sequence>
<gene>
    <name evidence="2" type="ORF">GLOIN_2v1766675</name>
    <name evidence="1" type="ORF">GLOINDRAFT_12510</name>
</gene>
<dbReference type="HOGENOM" id="CLU_194733_0_0_1"/>
<evidence type="ECO:0000313" key="2">
    <source>
        <dbReference type="EMBL" id="POG78486.1"/>
    </source>
</evidence>
<dbReference type="AlphaFoldDB" id="U9SZI8"/>
<proteinExistence type="predicted"/>
<dbReference type="SMR" id="U9SZI8"/>
<reference evidence="1" key="2">
    <citation type="submission" date="2013-07" db="EMBL/GenBank/DDBJ databases">
        <title>The genome of an arbuscular mycorrhizal fungus provides insights into the evolution of the oldest plant symbiosis.</title>
        <authorList>
            <consortium name="DOE Joint Genome Institute"/>
            <person name="Tisserant E."/>
            <person name="Malbreil M."/>
            <person name="Kuo A."/>
            <person name="Kohler A."/>
            <person name="Symeonidi A."/>
            <person name="Balestrini R."/>
            <person name="Charron P."/>
            <person name="Duensing N."/>
            <person name="Frei-dit-Frey N."/>
            <person name="Gianinazzi-Pearson V."/>
            <person name="Gilbert B."/>
            <person name="Handa Y."/>
            <person name="Hijri M."/>
            <person name="Kaul R."/>
            <person name="Kawaguchi M."/>
            <person name="Krajinski F."/>
            <person name="Lammers P."/>
            <person name="Lapierre D."/>
            <person name="Masclaux F.G."/>
            <person name="Murat C."/>
            <person name="Morin E."/>
            <person name="Ndikumana S."/>
            <person name="Pagni M."/>
            <person name="Petitpierre D."/>
            <person name="Requena N."/>
            <person name="Rosikiewicz P."/>
            <person name="Riley R."/>
            <person name="Saito K."/>
            <person name="San Clemente H."/>
            <person name="Shapiro H."/>
            <person name="van Tuinen D."/>
            <person name="Becard G."/>
            <person name="Bonfante P."/>
            <person name="Paszkowski U."/>
            <person name="Shachar-Hill Y."/>
            <person name="Young J.P."/>
            <person name="Sanders I.R."/>
            <person name="Henrissat B."/>
            <person name="Rensing S.A."/>
            <person name="Grigoriev I.V."/>
            <person name="Corradi N."/>
            <person name="Roux C."/>
            <person name="Martin F."/>
        </authorList>
    </citation>
    <scope>NUCLEOTIDE SEQUENCE</scope>
    <source>
        <strain evidence="1">DAOM 197198</strain>
    </source>
</reference>
<keyword evidence="3" id="KW-1185">Reference proteome</keyword>
<dbReference type="EMBL" id="AUPC02000032">
    <property type="protein sequence ID" value="POG78486.1"/>
    <property type="molecule type" value="Genomic_DNA"/>
</dbReference>
<evidence type="ECO:0000313" key="3">
    <source>
        <dbReference type="Proteomes" id="UP000018888"/>
    </source>
</evidence>
<organism evidence="1">
    <name type="scientific">Rhizophagus irregularis (strain DAOM 181602 / DAOM 197198 / MUCL 43194)</name>
    <name type="common">Arbuscular mycorrhizal fungus</name>
    <name type="synonym">Glomus intraradices</name>
    <dbReference type="NCBI Taxonomy" id="747089"/>
    <lineage>
        <taxon>Eukaryota</taxon>
        <taxon>Fungi</taxon>
        <taxon>Fungi incertae sedis</taxon>
        <taxon>Mucoromycota</taxon>
        <taxon>Glomeromycotina</taxon>
        <taxon>Glomeromycetes</taxon>
        <taxon>Glomerales</taxon>
        <taxon>Glomeraceae</taxon>
        <taxon>Rhizophagus</taxon>
    </lineage>
</organism>
<dbReference type="VEuPathDB" id="FungiDB:RhiirFUN_005400"/>
<reference evidence="2 3" key="3">
    <citation type="journal article" date="2018" name="New Phytol.">
        <title>High intraspecific genome diversity in the model arbuscular mycorrhizal symbiont Rhizophagus irregularis.</title>
        <authorList>
            <person name="Chen E.C.H."/>
            <person name="Morin E."/>
            <person name="Beaudet D."/>
            <person name="Noel J."/>
            <person name="Yildirir G."/>
            <person name="Ndikumana S."/>
            <person name="Charron P."/>
            <person name="St-Onge C."/>
            <person name="Giorgi J."/>
            <person name="Kruger M."/>
            <person name="Marton T."/>
            <person name="Ropars J."/>
            <person name="Grigoriev I.V."/>
            <person name="Hainaut M."/>
            <person name="Henrissat B."/>
            <person name="Roux C."/>
            <person name="Martin F."/>
            <person name="Corradi N."/>
        </authorList>
    </citation>
    <scope>NUCLEOTIDE SEQUENCE [LARGE SCALE GENOMIC DNA]</scope>
    <source>
        <strain evidence="3">DAOM 181602 / DAOM 197198 / MUCL 43194</strain>
        <strain evidence="2">DAOM 197198</strain>
    </source>
</reference>
<reference evidence="2 3" key="1">
    <citation type="journal article" date="2013" name="Proc. Natl. Acad. Sci. U.S.A.">
        <title>Genome of an arbuscular mycorrhizal fungus provides insight into the oldest plant symbiosis.</title>
        <authorList>
            <person name="Tisserant E."/>
            <person name="Malbreil M."/>
            <person name="Kuo A."/>
            <person name="Kohler A."/>
            <person name="Symeonidi A."/>
            <person name="Balestrini R."/>
            <person name="Charron P."/>
            <person name="Duensing N."/>
            <person name="Frei Dit Frey N."/>
            <person name="Gianinazzi-Pearson V."/>
            <person name="Gilbert L.B."/>
            <person name="Handa Y."/>
            <person name="Herr J.R."/>
            <person name="Hijri M."/>
            <person name="Koul R."/>
            <person name="Kawaguchi M."/>
            <person name="Krajinski F."/>
            <person name="Lammers P.J."/>
            <person name="Masclaux F.G."/>
            <person name="Murat C."/>
            <person name="Morin E."/>
            <person name="Ndikumana S."/>
            <person name="Pagni M."/>
            <person name="Petitpierre D."/>
            <person name="Requena N."/>
            <person name="Rosikiewicz P."/>
            <person name="Riley R."/>
            <person name="Saito K."/>
            <person name="San Clemente H."/>
            <person name="Shapiro H."/>
            <person name="van Tuinen D."/>
            <person name="Becard G."/>
            <person name="Bonfante P."/>
            <person name="Paszkowski U."/>
            <person name="Shachar-Hill Y.Y."/>
            <person name="Tuskan G.A."/>
            <person name="Young P.W."/>
            <person name="Sanders I.R."/>
            <person name="Henrissat B."/>
            <person name="Rensing S.A."/>
            <person name="Grigoriev I.V."/>
            <person name="Corradi N."/>
            <person name="Roux C."/>
            <person name="Martin F."/>
        </authorList>
    </citation>
    <scope>NUCLEOTIDE SEQUENCE [LARGE SCALE GENOMIC DNA]</scope>
    <source>
        <strain evidence="3">DAOM 181602 / DAOM 197198 / MUCL 43194</strain>
        <strain evidence="2">DAOM 197198</strain>
    </source>
</reference>
<accession>U9SZI8</accession>
<dbReference type="Proteomes" id="UP000018888">
    <property type="component" value="Unassembled WGS sequence"/>
</dbReference>
<evidence type="ECO:0000313" key="1">
    <source>
        <dbReference type="EMBL" id="ERZ96540.1"/>
    </source>
</evidence>
<dbReference type="EMBL" id="KI300364">
    <property type="protein sequence ID" value="ERZ96540.1"/>
    <property type="molecule type" value="Genomic_DNA"/>
</dbReference>
<name>U9SZI8_RHIID</name>
<protein>
    <submittedName>
        <fullName evidence="1">Uncharacterized protein</fullName>
    </submittedName>
</protein>